<dbReference type="EMBL" id="GBHO01030277">
    <property type="protein sequence ID" value="JAG13327.1"/>
    <property type="molecule type" value="Transcribed_RNA"/>
</dbReference>
<evidence type="ECO:0000256" key="1">
    <source>
        <dbReference type="SAM" id="MobiDB-lite"/>
    </source>
</evidence>
<evidence type="ECO:0000313" key="3">
    <source>
        <dbReference type="EMBL" id="JAG13327.1"/>
    </source>
</evidence>
<feature type="domain" description="Phospholipase A2-like" evidence="2">
    <location>
        <begin position="20"/>
        <end position="59"/>
    </location>
</feature>
<sequence>GTQGQQLRACGGWLYSLVFMKLPGHNYIGPGDNDWNLPPVDEDDRIAYKHDIAYENARTEDDIRTSDITAIGAFARDAYENRNWHSTIGALGLGAKYLVESLTGVLYPRNVSSRHNNTTSVNKSEINTATPGKKRDRSETSSSDSDSSTSPEAAAGGTETVTSRYLGYFFTNQPLSKYSAPLPPVSVTRPIRGEPPAKRTKLYLPLSSRILQPQPLSSNSFQFNRMAGNEEADEPMQADDSAAANVGATGPGKSSMAGGNGGLVPIYVGLPQRPNVCHFHYRKTYHFFIQASLPSAVKSGQSKDFLQYMPGGTHDIPWNYLFCYLSPREANFLRTNFTEVSAVEAHCGVTSLGVRLPFQTNTTTTATANANAQYPIAYYKGLEDVYYTETNLNDIELIRKKMLGSDIYGIQEQEDPHVDFDQLSAQACSRAFHVPLRILYPLHDTLDGATSSTSTSTLNQKISEPQLYQFITLINGSNFMGPCFHQSYKPKNGILFSHDSLHHPKPVGNYKPTGQTIINLPDRTPISYYDTINIKDKALGYNTLTPSWNEPYENMKLENQCVTSLSNPTSPGIQPRFVVGLLPMRNKDKTLIDAQWEFILDFDLTVACKVGVTGYYSRNPLYPEAQYMYPNVRFGDHTSQNFPKHAPYDRRTLLGIPRVNTTKFAKIPLQNRAVDQDGKPIDGSIEGVDATAAEKAKSIYISK</sequence>
<accession>A0A0A9WXX8</accession>
<evidence type="ECO:0000259" key="2">
    <source>
        <dbReference type="Pfam" id="PF08398"/>
    </source>
</evidence>
<dbReference type="Pfam" id="PF08398">
    <property type="entry name" value="Phospholip_A2_4"/>
    <property type="match status" value="1"/>
</dbReference>
<protein>
    <submittedName>
        <fullName evidence="3">Putative non-capsid protein NS-1</fullName>
    </submittedName>
</protein>
<name>A0A0A9WXX8_LYGHE</name>
<gene>
    <name evidence="3" type="primary">VNCS</name>
    <name evidence="3" type="ORF">CM83_15734</name>
</gene>
<feature type="compositionally biased region" description="Low complexity" evidence="1">
    <location>
        <begin position="140"/>
        <end position="150"/>
    </location>
</feature>
<feature type="region of interest" description="Disordered" evidence="1">
    <location>
        <begin position="110"/>
        <end position="158"/>
    </location>
</feature>
<dbReference type="InterPro" id="IPR013607">
    <property type="entry name" value="Phospholipase_A2-like"/>
</dbReference>
<feature type="non-terminal residue" evidence="3">
    <location>
        <position position="1"/>
    </location>
</feature>
<reference evidence="3" key="2">
    <citation type="submission" date="2014-07" db="EMBL/GenBank/DDBJ databases">
        <authorList>
            <person name="Hull J."/>
        </authorList>
    </citation>
    <scope>NUCLEOTIDE SEQUENCE</scope>
</reference>
<dbReference type="InterPro" id="IPR016184">
    <property type="entry name" value="Capsid/spike_ssDNA_virus"/>
</dbReference>
<dbReference type="SUPFAM" id="SSF88645">
    <property type="entry name" value="ssDNA viruses"/>
    <property type="match status" value="1"/>
</dbReference>
<reference evidence="3" key="1">
    <citation type="journal article" date="2014" name="PLoS ONE">
        <title>Transcriptome-Based Identification of ABC Transporters in the Western Tarnished Plant Bug Lygus hesperus.</title>
        <authorList>
            <person name="Hull J.J."/>
            <person name="Chaney K."/>
            <person name="Geib S.M."/>
            <person name="Fabrick J.A."/>
            <person name="Brent C.S."/>
            <person name="Walsh D."/>
            <person name="Lavine L.C."/>
        </authorList>
    </citation>
    <scope>NUCLEOTIDE SEQUENCE</scope>
</reference>
<dbReference type="AlphaFoldDB" id="A0A0A9WXX8"/>
<proteinExistence type="predicted"/>
<feature type="compositionally biased region" description="Polar residues" evidence="1">
    <location>
        <begin position="110"/>
        <end position="130"/>
    </location>
</feature>
<organism evidence="3">
    <name type="scientific">Lygus hesperus</name>
    <name type="common">Western plant bug</name>
    <dbReference type="NCBI Taxonomy" id="30085"/>
    <lineage>
        <taxon>Eukaryota</taxon>
        <taxon>Metazoa</taxon>
        <taxon>Ecdysozoa</taxon>
        <taxon>Arthropoda</taxon>
        <taxon>Hexapoda</taxon>
        <taxon>Insecta</taxon>
        <taxon>Pterygota</taxon>
        <taxon>Neoptera</taxon>
        <taxon>Paraneoptera</taxon>
        <taxon>Hemiptera</taxon>
        <taxon>Heteroptera</taxon>
        <taxon>Panheteroptera</taxon>
        <taxon>Cimicomorpha</taxon>
        <taxon>Miridae</taxon>
        <taxon>Mirini</taxon>
        <taxon>Lygus</taxon>
    </lineage>
</organism>
<dbReference type="GO" id="GO:0005198">
    <property type="term" value="F:structural molecule activity"/>
    <property type="evidence" value="ECO:0007669"/>
    <property type="project" value="InterPro"/>
</dbReference>